<evidence type="ECO:0000313" key="2">
    <source>
        <dbReference type="Proteomes" id="UP000054279"/>
    </source>
</evidence>
<reference evidence="1 2" key="1">
    <citation type="submission" date="2014-06" db="EMBL/GenBank/DDBJ databases">
        <title>Evolutionary Origins and Diversification of the Mycorrhizal Mutualists.</title>
        <authorList>
            <consortium name="DOE Joint Genome Institute"/>
            <consortium name="Mycorrhizal Genomics Consortium"/>
            <person name="Kohler A."/>
            <person name="Kuo A."/>
            <person name="Nagy L.G."/>
            <person name="Floudas D."/>
            <person name="Copeland A."/>
            <person name="Barry K.W."/>
            <person name="Cichocki N."/>
            <person name="Veneault-Fourrey C."/>
            <person name="LaButti K."/>
            <person name="Lindquist E.A."/>
            <person name="Lipzen A."/>
            <person name="Lundell T."/>
            <person name="Morin E."/>
            <person name="Murat C."/>
            <person name="Riley R."/>
            <person name="Ohm R."/>
            <person name="Sun H."/>
            <person name="Tunlid A."/>
            <person name="Henrissat B."/>
            <person name="Grigoriev I.V."/>
            <person name="Hibbett D.S."/>
            <person name="Martin F."/>
        </authorList>
    </citation>
    <scope>NUCLEOTIDE SEQUENCE [LARGE SCALE GENOMIC DNA]</scope>
    <source>
        <strain evidence="1 2">SS14</strain>
    </source>
</reference>
<proteinExistence type="predicted"/>
<dbReference type="AlphaFoldDB" id="A0A0C9U871"/>
<name>A0A0C9U871_SPHS4</name>
<sequence>MSIVPTFNFKVKAFSHVHKITDMVITSLRAGSSLTMMLLHRYASPPDHQYSRSSGIFIIPHHPSTSRIYNQLTIRDLWQFGRVVTSEIAHLGFVVCVISHKVEIPSSNNRSRRICKCC</sequence>
<evidence type="ECO:0000313" key="1">
    <source>
        <dbReference type="EMBL" id="KIJ39223.1"/>
    </source>
</evidence>
<accession>A0A0C9U871</accession>
<dbReference type="Proteomes" id="UP000054279">
    <property type="component" value="Unassembled WGS sequence"/>
</dbReference>
<dbReference type="EMBL" id="KN837154">
    <property type="protein sequence ID" value="KIJ39223.1"/>
    <property type="molecule type" value="Genomic_DNA"/>
</dbReference>
<dbReference type="HOGENOM" id="CLU_2074643_0_0_1"/>
<gene>
    <name evidence="1" type="ORF">M422DRAFT_258112</name>
</gene>
<protein>
    <submittedName>
        <fullName evidence="1">Unplaced genomic scaffold SPHSTscaffold_79, whole genome shotgun sequence</fullName>
    </submittedName>
</protein>
<organism evidence="1 2">
    <name type="scientific">Sphaerobolus stellatus (strain SS14)</name>
    <dbReference type="NCBI Taxonomy" id="990650"/>
    <lineage>
        <taxon>Eukaryota</taxon>
        <taxon>Fungi</taxon>
        <taxon>Dikarya</taxon>
        <taxon>Basidiomycota</taxon>
        <taxon>Agaricomycotina</taxon>
        <taxon>Agaricomycetes</taxon>
        <taxon>Phallomycetidae</taxon>
        <taxon>Geastrales</taxon>
        <taxon>Sphaerobolaceae</taxon>
        <taxon>Sphaerobolus</taxon>
    </lineage>
</organism>
<keyword evidence="2" id="KW-1185">Reference proteome</keyword>